<evidence type="ECO:0000313" key="3">
    <source>
        <dbReference type="Proteomes" id="UP000887563"/>
    </source>
</evidence>
<reference evidence="4" key="1">
    <citation type="submission" date="2022-11" db="UniProtKB">
        <authorList>
            <consortium name="WormBaseParasite"/>
        </authorList>
    </citation>
    <scope>IDENTIFICATION</scope>
</reference>
<evidence type="ECO:0000313" key="4">
    <source>
        <dbReference type="WBParaSite" id="Minc3s00044g02443"/>
    </source>
</evidence>
<evidence type="ECO:0000256" key="1">
    <source>
        <dbReference type="SAM" id="MobiDB-lite"/>
    </source>
</evidence>
<proteinExistence type="predicted"/>
<keyword evidence="2" id="KW-0732">Signal</keyword>
<keyword evidence="3" id="KW-1185">Reference proteome</keyword>
<dbReference type="Proteomes" id="UP000887563">
    <property type="component" value="Unplaced"/>
</dbReference>
<feature type="region of interest" description="Disordered" evidence="1">
    <location>
        <begin position="22"/>
        <end position="61"/>
    </location>
</feature>
<accession>A0A914KP29</accession>
<feature type="signal peptide" evidence="2">
    <location>
        <begin position="1"/>
        <end position="19"/>
    </location>
</feature>
<organism evidence="3 4">
    <name type="scientific">Meloidogyne incognita</name>
    <name type="common">Southern root-knot nematode worm</name>
    <name type="synonym">Oxyuris incognita</name>
    <dbReference type="NCBI Taxonomy" id="6306"/>
    <lineage>
        <taxon>Eukaryota</taxon>
        <taxon>Metazoa</taxon>
        <taxon>Ecdysozoa</taxon>
        <taxon>Nematoda</taxon>
        <taxon>Chromadorea</taxon>
        <taxon>Rhabditida</taxon>
        <taxon>Tylenchina</taxon>
        <taxon>Tylenchomorpha</taxon>
        <taxon>Tylenchoidea</taxon>
        <taxon>Meloidogynidae</taxon>
        <taxon>Meloidogyninae</taxon>
        <taxon>Meloidogyne</taxon>
        <taxon>Meloidogyne incognita group</taxon>
    </lineage>
</organism>
<dbReference type="WBParaSite" id="Minc3s00044g02443">
    <property type="protein sequence ID" value="Minc3s00044g02443"/>
    <property type="gene ID" value="Minc3s00044g02443"/>
</dbReference>
<dbReference type="AlphaFoldDB" id="A0A914KP29"/>
<name>A0A914KP29_MELIC</name>
<feature type="chain" id="PRO_5038001319" evidence="2">
    <location>
        <begin position="20"/>
        <end position="96"/>
    </location>
</feature>
<sequence length="96" mass="10394">MLSLLPFSIIFVLIGFSKAQSDTVSTSSVTSTTEITSGSTESNSTESFVSSSESTGETASTQCVKECWGYLRCAYCDCSDECGINYYFEAECIKQN</sequence>
<protein>
    <submittedName>
        <fullName evidence="4">Candidate secreted effector</fullName>
    </submittedName>
</protein>
<evidence type="ECO:0000256" key="2">
    <source>
        <dbReference type="SAM" id="SignalP"/>
    </source>
</evidence>